<keyword evidence="5" id="KW-0067">ATP-binding</keyword>
<dbReference type="EMBL" id="RCOS01000160">
    <property type="protein sequence ID" value="RSN72323.1"/>
    <property type="molecule type" value="Genomic_DNA"/>
</dbReference>
<evidence type="ECO:0000256" key="1">
    <source>
        <dbReference type="ARBA" id="ARBA00009156"/>
    </source>
</evidence>
<evidence type="ECO:0000256" key="2">
    <source>
        <dbReference type="ARBA" id="ARBA00022679"/>
    </source>
</evidence>
<keyword evidence="3" id="KW-0547">Nucleotide-binding</keyword>
<dbReference type="Pfam" id="PF00370">
    <property type="entry name" value="FGGY_N"/>
    <property type="match status" value="1"/>
</dbReference>
<feature type="domain" description="Carbohydrate kinase FGGY C-terminal" evidence="7">
    <location>
        <begin position="244"/>
        <end position="421"/>
    </location>
</feature>
<dbReference type="Proteomes" id="UP000277582">
    <property type="component" value="Unassembled WGS sequence"/>
</dbReference>
<proteinExistence type="inferred from homology"/>
<feature type="domain" description="Carbohydrate kinase FGGY N-terminal" evidence="6">
    <location>
        <begin position="1"/>
        <end position="199"/>
    </location>
</feature>
<dbReference type="GO" id="GO:0005829">
    <property type="term" value="C:cytosol"/>
    <property type="evidence" value="ECO:0007669"/>
    <property type="project" value="TreeGrafter"/>
</dbReference>
<name>A0A3R9QB97_9CREN</name>
<dbReference type="Pfam" id="PF02782">
    <property type="entry name" value="FGGY_C"/>
    <property type="match status" value="1"/>
</dbReference>
<keyword evidence="2" id="KW-0808">Transferase</keyword>
<evidence type="ECO:0000313" key="10">
    <source>
        <dbReference type="Proteomes" id="UP000277582"/>
    </source>
</evidence>
<dbReference type="InterPro" id="IPR018484">
    <property type="entry name" value="FGGY_N"/>
</dbReference>
<dbReference type="RefSeq" id="WP_125672641.1">
    <property type="nucleotide sequence ID" value="NZ_RCOS01000160.1"/>
</dbReference>
<evidence type="ECO:0000256" key="3">
    <source>
        <dbReference type="ARBA" id="ARBA00022741"/>
    </source>
</evidence>
<dbReference type="PIRSF" id="PIRSF000538">
    <property type="entry name" value="GlpK"/>
    <property type="match status" value="1"/>
</dbReference>
<sequence length="480" mass="52716">MYGVIDVGTTGVKLAVFDNNIRCIYYEKVELGYESVGQGRVEQNSIKLAEIVKGFAKKAKSLGARKIGLSTYRASVLAWSRTGKPLSNVITWIDGRGREVVEKLPTWVGMLKTLSKSLGKVISPDTPAILMKWLYNADPSLQEKVSKGDAYMWTLDSYLLFTLTGRFLSDVTSAALTGLVNPKDLSTIDIVYSLLSIPKASPEIVDCVYDFGEFEGIEISVSIADQQAASVYHGLLEAGRVSGVHGTGSFIEQSTRSLITSGKGLVPLLIASIDGRRFYGVEGFLRSSGLIVEWLKNMGFFRSYEEMEELASSGRMKSIFIPSFRGLRLPEASNLRGIITGLDPGVSKEDLLKGLAWGIALYLAFILDSISRVAGKPQEPLWSGGGYSRSDTFLQVLADATGMRVARTADTEASIRGVLNLLLYSDGRISMEELRRQPTAERIFEPNMKENERKALLESYASLLRVISRWEGNVLLSGKL</sequence>
<dbReference type="PANTHER" id="PTHR10196:SF69">
    <property type="entry name" value="GLYCEROL KINASE"/>
    <property type="match status" value="1"/>
</dbReference>
<comment type="caution">
    <text evidence="8">The sequence shown here is derived from an EMBL/GenBank/DDBJ whole genome shotgun (WGS) entry which is preliminary data.</text>
</comment>
<reference evidence="8 10" key="1">
    <citation type="submission" date="2018-10" db="EMBL/GenBank/DDBJ databases">
        <title>Co-occurring genomic capacity for anaerobic methane metabolism and dissimilatory sulfite reduction discovered in the Korarchaeota.</title>
        <authorList>
            <person name="Mckay L.J."/>
            <person name="Dlakic M."/>
            <person name="Fields M.W."/>
            <person name="Delmont T.O."/>
            <person name="Eren A.M."/>
            <person name="Jay Z.J."/>
            <person name="Klingelsmith K.B."/>
            <person name="Rusch D.B."/>
            <person name="Inskeep W.P."/>
        </authorList>
    </citation>
    <scope>NUCLEOTIDE SEQUENCE [LARGE SCALE GENOMIC DNA]</scope>
    <source>
        <strain evidence="8 10">MDKW</strain>
    </source>
</reference>
<gene>
    <name evidence="8" type="ORF">D6D85_14400</name>
    <name evidence="9" type="ORF">EF810_04130</name>
</gene>
<evidence type="ECO:0000259" key="6">
    <source>
        <dbReference type="Pfam" id="PF00370"/>
    </source>
</evidence>
<protein>
    <submittedName>
        <fullName evidence="8">Carbohydrate kinase</fullName>
    </submittedName>
</protein>
<evidence type="ECO:0000256" key="5">
    <source>
        <dbReference type="ARBA" id="ARBA00022840"/>
    </source>
</evidence>
<keyword evidence="4 8" id="KW-0418">Kinase</keyword>
<evidence type="ECO:0000313" key="8">
    <source>
        <dbReference type="EMBL" id="RSN72323.1"/>
    </source>
</evidence>
<evidence type="ECO:0000313" key="9">
    <source>
        <dbReference type="EMBL" id="RZN61878.1"/>
    </source>
</evidence>
<dbReference type="InterPro" id="IPR000577">
    <property type="entry name" value="Carb_kinase_FGGY"/>
</dbReference>
<keyword evidence="10" id="KW-1185">Reference proteome</keyword>
<dbReference type="InterPro" id="IPR018485">
    <property type="entry name" value="FGGY_C"/>
</dbReference>
<dbReference type="OrthoDB" id="26592at2157"/>
<evidence type="ECO:0000256" key="4">
    <source>
        <dbReference type="ARBA" id="ARBA00022777"/>
    </source>
</evidence>
<evidence type="ECO:0000313" key="11">
    <source>
        <dbReference type="Proteomes" id="UP000316217"/>
    </source>
</evidence>
<evidence type="ECO:0000259" key="7">
    <source>
        <dbReference type="Pfam" id="PF02782"/>
    </source>
</evidence>
<dbReference type="Gene3D" id="3.30.420.40">
    <property type="match status" value="2"/>
</dbReference>
<organism evidence="8 10">
    <name type="scientific">Candidatus Methanodesulfokora washburnensis</name>
    <dbReference type="NCBI Taxonomy" id="2478471"/>
    <lineage>
        <taxon>Archaea</taxon>
        <taxon>Thermoproteota</taxon>
        <taxon>Candidatus Korarchaeia</taxon>
        <taxon>Candidatus Korarchaeia incertae sedis</taxon>
        <taxon>Candidatus Methanodesulfokora</taxon>
    </lineage>
</organism>
<dbReference type="EMBL" id="RXII01000064">
    <property type="protein sequence ID" value="RZN61878.1"/>
    <property type="molecule type" value="Genomic_DNA"/>
</dbReference>
<accession>A0A3R9QB97</accession>
<dbReference type="InterPro" id="IPR043129">
    <property type="entry name" value="ATPase_NBD"/>
</dbReference>
<reference evidence="9 11" key="2">
    <citation type="journal article" date="2019" name="Nat. Microbiol.">
        <title>Wide diversity of methane and short-chain alkane metabolisms in uncultured archaea.</title>
        <authorList>
            <person name="Borrel G."/>
            <person name="Adam P.S."/>
            <person name="McKay L.J."/>
            <person name="Chen L.X."/>
            <person name="Sierra-Garcia I.N."/>
            <person name="Sieber C.M."/>
            <person name="Letourneur Q."/>
            <person name="Ghozlane A."/>
            <person name="Andersen G.L."/>
            <person name="Li W.J."/>
            <person name="Hallam S.J."/>
            <person name="Muyzer G."/>
            <person name="de Oliveira V.M."/>
            <person name="Inskeep W.P."/>
            <person name="Banfield J.F."/>
            <person name="Gribaldo S."/>
        </authorList>
    </citation>
    <scope>NUCLEOTIDE SEQUENCE [LARGE SCALE GENOMIC DNA]</scope>
    <source>
        <strain evidence="9">NM4</strain>
    </source>
</reference>
<comment type="similarity">
    <text evidence="1">Belongs to the FGGY kinase family.</text>
</comment>
<dbReference type="AlphaFoldDB" id="A0A3R9QB97"/>
<dbReference type="GO" id="GO:0004370">
    <property type="term" value="F:glycerol kinase activity"/>
    <property type="evidence" value="ECO:0007669"/>
    <property type="project" value="TreeGrafter"/>
</dbReference>
<dbReference type="Proteomes" id="UP000316217">
    <property type="component" value="Unassembled WGS sequence"/>
</dbReference>
<dbReference type="SUPFAM" id="SSF53067">
    <property type="entry name" value="Actin-like ATPase domain"/>
    <property type="match status" value="2"/>
</dbReference>
<dbReference type="GO" id="GO:0006071">
    <property type="term" value="P:glycerol metabolic process"/>
    <property type="evidence" value="ECO:0007669"/>
    <property type="project" value="TreeGrafter"/>
</dbReference>
<dbReference type="PANTHER" id="PTHR10196">
    <property type="entry name" value="SUGAR KINASE"/>
    <property type="match status" value="1"/>
</dbReference>
<dbReference type="GO" id="GO:0005524">
    <property type="term" value="F:ATP binding"/>
    <property type="evidence" value="ECO:0007669"/>
    <property type="project" value="UniProtKB-KW"/>
</dbReference>